<evidence type="ECO:0000256" key="1">
    <source>
        <dbReference type="ARBA" id="ARBA00022737"/>
    </source>
</evidence>
<reference evidence="6" key="2">
    <citation type="journal article" date="2022" name="Proc. Natl. Acad. Sci. U.S.A.">
        <title>Diploid-dominant life cycles characterize the early evolution of Fungi.</title>
        <authorList>
            <person name="Amses K.R."/>
            <person name="Simmons D.R."/>
            <person name="Longcore J.E."/>
            <person name="Mondo S.J."/>
            <person name="Seto K."/>
            <person name="Jeronimo G.H."/>
            <person name="Bonds A.E."/>
            <person name="Quandt C.A."/>
            <person name="Davis W.J."/>
            <person name="Chang Y."/>
            <person name="Federici B.A."/>
            <person name="Kuo A."/>
            <person name="LaButti K."/>
            <person name="Pangilinan J."/>
            <person name="Andreopoulos W."/>
            <person name="Tritt A."/>
            <person name="Riley R."/>
            <person name="Hundley H."/>
            <person name="Johnson J."/>
            <person name="Lipzen A."/>
            <person name="Barry K."/>
            <person name="Lang B.F."/>
            <person name="Cuomo C.A."/>
            <person name="Buchler N.E."/>
            <person name="Grigoriev I.V."/>
            <person name="Spatafora J.W."/>
            <person name="Stajich J.E."/>
            <person name="James T.Y."/>
        </authorList>
    </citation>
    <scope>NUCLEOTIDE SEQUENCE</scope>
    <source>
        <strain evidence="6">AG</strain>
    </source>
</reference>
<feature type="transmembrane region" description="Helical" evidence="3">
    <location>
        <begin position="147"/>
        <end position="173"/>
    </location>
</feature>
<keyword evidence="4" id="KW-0732">Signal</keyword>
<dbReference type="InterPro" id="IPR045095">
    <property type="entry name" value="ACDP"/>
</dbReference>
<keyword evidence="7" id="KW-1185">Reference proteome</keyword>
<dbReference type="Proteomes" id="UP001206595">
    <property type="component" value="Unassembled WGS sequence"/>
</dbReference>
<feature type="transmembrane region" description="Helical" evidence="3">
    <location>
        <begin position="111"/>
        <end position="135"/>
    </location>
</feature>
<organism evidence="6 7">
    <name type="scientific">Umbelopsis ramanniana AG</name>
    <dbReference type="NCBI Taxonomy" id="1314678"/>
    <lineage>
        <taxon>Eukaryota</taxon>
        <taxon>Fungi</taxon>
        <taxon>Fungi incertae sedis</taxon>
        <taxon>Mucoromycota</taxon>
        <taxon>Mucoromycotina</taxon>
        <taxon>Umbelopsidomycetes</taxon>
        <taxon>Umbelopsidales</taxon>
        <taxon>Umbelopsidaceae</taxon>
        <taxon>Umbelopsis</taxon>
    </lineage>
</organism>
<protein>
    <recommendedName>
        <fullName evidence="5">CNNM transmembrane domain-containing protein</fullName>
    </recommendedName>
</protein>
<feature type="domain" description="CNNM transmembrane" evidence="5">
    <location>
        <begin position="30"/>
        <end position="214"/>
    </location>
</feature>
<accession>A0AAD5HGW9</accession>
<keyword evidence="2 3" id="KW-0472">Membrane</keyword>
<dbReference type="Gene3D" id="3.10.580.10">
    <property type="entry name" value="CBS-domain"/>
    <property type="match status" value="1"/>
</dbReference>
<evidence type="ECO:0000259" key="5">
    <source>
        <dbReference type="PROSITE" id="PS51846"/>
    </source>
</evidence>
<dbReference type="GO" id="GO:0030026">
    <property type="term" value="P:intracellular manganese ion homeostasis"/>
    <property type="evidence" value="ECO:0007669"/>
    <property type="project" value="TreeGrafter"/>
</dbReference>
<dbReference type="GO" id="GO:0016020">
    <property type="term" value="C:membrane"/>
    <property type="evidence" value="ECO:0007669"/>
    <property type="project" value="UniProtKB-UniRule"/>
</dbReference>
<proteinExistence type="predicted"/>
<keyword evidence="2 3" id="KW-0812">Transmembrane</keyword>
<evidence type="ECO:0000313" key="7">
    <source>
        <dbReference type="Proteomes" id="UP001206595"/>
    </source>
</evidence>
<feature type="chain" id="PRO_5042240676" description="CNNM transmembrane domain-containing protein" evidence="4">
    <location>
        <begin position="21"/>
        <end position="358"/>
    </location>
</feature>
<sequence length="358" mass="39227">MTLLTSVIALLSLLPLVARAADETTSINTNDPIFWVKIVVIIILVILSGIVAGLTLGLMSLDETNLAILANSGTELQRKRAKRIVPIRKNGHLLLTTLLLTNTVINETLPVLFDSIFGGGFIAVIASTVLLVIFSEIIPQAVCSRHGLAIGSFFAWPVRILIYALFIVAWPIAKVLDMLLGSQHGVLYRSAELKELIALHATTQEKGGDLTTDAVTILQGALDLQEKSVVHAMTDIKDVFMLSINTTLDRKTMTRIMRSGHSRIPIFDGPADQPLDQRNIIGVLLVKSLILLDPDDNTPLKDVKLGTMTAISPKMNLFELLNVFQEGGSKCFCAPFFTCHNSNTNLFCLFLRSYGYRC</sequence>
<dbReference type="EMBL" id="MU620905">
    <property type="protein sequence ID" value="KAI8581568.1"/>
    <property type="molecule type" value="Genomic_DNA"/>
</dbReference>
<feature type="transmembrane region" description="Helical" evidence="3">
    <location>
        <begin position="36"/>
        <end position="59"/>
    </location>
</feature>
<dbReference type="RefSeq" id="XP_051446572.1">
    <property type="nucleotide sequence ID" value="XM_051584154.1"/>
</dbReference>
<dbReference type="GO" id="GO:0010960">
    <property type="term" value="P:magnesium ion homeostasis"/>
    <property type="evidence" value="ECO:0007669"/>
    <property type="project" value="InterPro"/>
</dbReference>
<dbReference type="SUPFAM" id="SSF54631">
    <property type="entry name" value="CBS-domain pair"/>
    <property type="match status" value="1"/>
</dbReference>
<keyword evidence="1" id="KW-0677">Repeat</keyword>
<evidence type="ECO:0000313" key="6">
    <source>
        <dbReference type="EMBL" id="KAI8581568.1"/>
    </source>
</evidence>
<feature type="signal peptide" evidence="4">
    <location>
        <begin position="1"/>
        <end position="20"/>
    </location>
</feature>
<dbReference type="AlphaFoldDB" id="A0AAD5HGW9"/>
<comment type="caution">
    <text evidence="6">The sequence shown here is derived from an EMBL/GenBank/DDBJ whole genome shotgun (WGS) entry which is preliminary data.</text>
</comment>
<name>A0AAD5HGW9_UMBRA</name>
<dbReference type="InterPro" id="IPR002550">
    <property type="entry name" value="CNNM"/>
</dbReference>
<dbReference type="Pfam" id="PF01595">
    <property type="entry name" value="CNNM"/>
    <property type="match status" value="1"/>
</dbReference>
<evidence type="ECO:0000256" key="2">
    <source>
        <dbReference type="PROSITE-ProRule" id="PRU01193"/>
    </source>
</evidence>
<reference evidence="6" key="1">
    <citation type="submission" date="2021-06" db="EMBL/GenBank/DDBJ databases">
        <authorList>
            <consortium name="DOE Joint Genome Institute"/>
            <person name="Mondo S.J."/>
            <person name="Amses K.R."/>
            <person name="Simmons D.R."/>
            <person name="Longcore J.E."/>
            <person name="Seto K."/>
            <person name="Alves G.H."/>
            <person name="Bonds A.E."/>
            <person name="Quandt C.A."/>
            <person name="Davis W.J."/>
            <person name="Chang Y."/>
            <person name="Letcher P.M."/>
            <person name="Powell M.J."/>
            <person name="Kuo A."/>
            <person name="Labutti K."/>
            <person name="Pangilinan J."/>
            <person name="Andreopoulos W."/>
            <person name="Tritt A."/>
            <person name="Riley R."/>
            <person name="Hundley H."/>
            <person name="Johnson J."/>
            <person name="Lipzen A."/>
            <person name="Barry K."/>
            <person name="Berbee M.L."/>
            <person name="Buchler N.E."/>
            <person name="Grigoriev I.V."/>
            <person name="Spatafora J.W."/>
            <person name="Stajich J.E."/>
            <person name="James T.Y."/>
        </authorList>
    </citation>
    <scope>NUCLEOTIDE SEQUENCE</scope>
    <source>
        <strain evidence="6">AG</strain>
    </source>
</reference>
<dbReference type="GO" id="GO:0005737">
    <property type="term" value="C:cytoplasm"/>
    <property type="evidence" value="ECO:0007669"/>
    <property type="project" value="TreeGrafter"/>
</dbReference>
<dbReference type="InterPro" id="IPR046342">
    <property type="entry name" value="CBS_dom_sf"/>
</dbReference>
<dbReference type="PANTHER" id="PTHR12064:SF97">
    <property type="entry name" value="METAL TRANSPORTER CNNM-5"/>
    <property type="match status" value="1"/>
</dbReference>
<dbReference type="PROSITE" id="PS51846">
    <property type="entry name" value="CNNM"/>
    <property type="match status" value="1"/>
</dbReference>
<evidence type="ECO:0000256" key="3">
    <source>
        <dbReference type="SAM" id="Phobius"/>
    </source>
</evidence>
<gene>
    <name evidence="6" type="ORF">K450DRAFT_172130</name>
</gene>
<evidence type="ECO:0000256" key="4">
    <source>
        <dbReference type="SAM" id="SignalP"/>
    </source>
</evidence>
<keyword evidence="2 3" id="KW-1133">Transmembrane helix</keyword>
<dbReference type="PANTHER" id="PTHR12064">
    <property type="entry name" value="METAL TRANSPORTER CNNM"/>
    <property type="match status" value="1"/>
</dbReference>
<dbReference type="GeneID" id="75909504"/>